<dbReference type="Proteomes" id="UP000245464">
    <property type="component" value="Chromosome 6"/>
</dbReference>
<comment type="caution">
    <text evidence="1">The sequence shown here is derived from an EMBL/GenBank/DDBJ whole genome shotgun (WGS) entry which is preliminary data.</text>
</comment>
<reference evidence="1" key="1">
    <citation type="journal article" date="2018" name="BMC Genomics">
        <title>Comparative genomics of the wheat fungal pathogen Pyrenophora tritici-repentis reveals chromosomal variations and genome plasticity.</title>
        <authorList>
            <person name="Moolhuijzen P."/>
            <person name="See P.T."/>
            <person name="Hane J.K."/>
            <person name="Shi G."/>
            <person name="Liu Z."/>
            <person name="Oliver R.P."/>
            <person name="Moffat C.S."/>
        </authorList>
    </citation>
    <scope>NUCLEOTIDE SEQUENCE [LARGE SCALE GENOMIC DNA]</scope>
    <source>
        <strain evidence="1">M4</strain>
    </source>
</reference>
<dbReference type="AlphaFoldDB" id="A0A834RTY2"/>
<evidence type="ECO:0000313" key="1">
    <source>
        <dbReference type="EMBL" id="KAF7569791.1"/>
    </source>
</evidence>
<accession>A0A834RTY2</accession>
<name>A0A834RTY2_9PLEO</name>
<dbReference type="KEGG" id="ptrr:90957175"/>
<dbReference type="GeneID" id="90957175"/>
<evidence type="ECO:0000313" key="2">
    <source>
        <dbReference type="Proteomes" id="UP000245464"/>
    </source>
</evidence>
<gene>
    <name evidence="1" type="ORF">PtrM4_122060</name>
</gene>
<sequence length="61" mass="7114">MPAHHFLPYVAVITRVPILGPDFHMTYNNDRPDGYTRMEIHESQHRMATWRSGCSCCFCCL</sequence>
<dbReference type="EMBL" id="NQIK02000006">
    <property type="protein sequence ID" value="KAF7569791.1"/>
    <property type="molecule type" value="Genomic_DNA"/>
</dbReference>
<protein>
    <submittedName>
        <fullName evidence="1">Uncharacterized protein</fullName>
    </submittedName>
</protein>
<dbReference type="RefSeq" id="XP_065961685.1">
    <property type="nucleotide sequence ID" value="XM_066108500.1"/>
</dbReference>
<proteinExistence type="predicted"/>
<organism evidence="1 2">
    <name type="scientific">Pyrenophora tritici-repentis</name>
    <dbReference type="NCBI Taxonomy" id="45151"/>
    <lineage>
        <taxon>Eukaryota</taxon>
        <taxon>Fungi</taxon>
        <taxon>Dikarya</taxon>
        <taxon>Ascomycota</taxon>
        <taxon>Pezizomycotina</taxon>
        <taxon>Dothideomycetes</taxon>
        <taxon>Pleosporomycetidae</taxon>
        <taxon>Pleosporales</taxon>
        <taxon>Pleosporineae</taxon>
        <taxon>Pleosporaceae</taxon>
        <taxon>Pyrenophora</taxon>
    </lineage>
</organism>